<dbReference type="InterPro" id="IPR051634">
    <property type="entry name" value="Extended_Synaptotagmin"/>
</dbReference>
<gene>
    <name evidence="19" type="primary">ESYT3</name>
</gene>
<dbReference type="PANTHER" id="PTHR45761:SF4">
    <property type="entry name" value="EXTENDED SYNAPTOTAGMIN-3"/>
    <property type="match status" value="1"/>
</dbReference>
<dbReference type="OrthoDB" id="1029639at2759"/>
<dbReference type="CDD" id="cd04030">
    <property type="entry name" value="C2C_KIAA1228"/>
    <property type="match status" value="1"/>
</dbReference>
<accession>A0A3Q1IDB0</accession>
<dbReference type="InterPro" id="IPR037733">
    <property type="entry name" value="Ext_Synaptotagmin_C2A"/>
</dbReference>
<evidence type="ECO:0000256" key="4">
    <source>
        <dbReference type="ARBA" id="ARBA00022448"/>
    </source>
</evidence>
<dbReference type="CDD" id="cd08391">
    <property type="entry name" value="C2A_C2C_Synaptotagmin_like"/>
    <property type="match status" value="1"/>
</dbReference>
<organism evidence="19 20">
    <name type="scientific">Anabas testudineus</name>
    <name type="common">Climbing perch</name>
    <name type="synonym">Anthias testudineus</name>
    <dbReference type="NCBI Taxonomy" id="64144"/>
    <lineage>
        <taxon>Eukaryota</taxon>
        <taxon>Metazoa</taxon>
        <taxon>Chordata</taxon>
        <taxon>Craniata</taxon>
        <taxon>Vertebrata</taxon>
        <taxon>Euteleostomi</taxon>
        <taxon>Actinopterygii</taxon>
        <taxon>Neopterygii</taxon>
        <taxon>Teleostei</taxon>
        <taxon>Neoteleostei</taxon>
        <taxon>Acanthomorphata</taxon>
        <taxon>Anabantaria</taxon>
        <taxon>Anabantiformes</taxon>
        <taxon>Anabantoidei</taxon>
        <taxon>Anabantidae</taxon>
        <taxon>Anabas</taxon>
    </lineage>
</organism>
<feature type="compositionally biased region" description="Low complexity" evidence="16">
    <location>
        <begin position="605"/>
        <end position="635"/>
    </location>
</feature>
<feature type="domain" description="C2" evidence="17">
    <location>
        <begin position="439"/>
        <end position="577"/>
    </location>
</feature>
<dbReference type="GO" id="GO:0035091">
    <property type="term" value="F:phosphatidylinositol binding"/>
    <property type="evidence" value="ECO:0007669"/>
    <property type="project" value="TreeGrafter"/>
</dbReference>
<dbReference type="Gene3D" id="2.60.40.150">
    <property type="entry name" value="C2 domain"/>
    <property type="match status" value="3"/>
</dbReference>
<dbReference type="PROSITE" id="PS50004">
    <property type="entry name" value="C2"/>
    <property type="match status" value="3"/>
</dbReference>
<dbReference type="SMART" id="SM00239">
    <property type="entry name" value="C2"/>
    <property type="match status" value="3"/>
</dbReference>
<evidence type="ECO:0000259" key="17">
    <source>
        <dbReference type="PROSITE" id="PS50004"/>
    </source>
</evidence>
<dbReference type="GO" id="GO:0008429">
    <property type="term" value="F:phosphatidylethanolamine binding"/>
    <property type="evidence" value="ECO:0007669"/>
    <property type="project" value="TreeGrafter"/>
</dbReference>
<dbReference type="InterPro" id="IPR035892">
    <property type="entry name" value="C2_domain_sf"/>
</dbReference>
<dbReference type="GO" id="GO:0005509">
    <property type="term" value="F:calcium ion binding"/>
    <property type="evidence" value="ECO:0007669"/>
    <property type="project" value="TreeGrafter"/>
</dbReference>
<comment type="similarity">
    <text evidence="3">Belongs to the extended synaptotagmin family.</text>
</comment>
<evidence type="ECO:0000259" key="18">
    <source>
        <dbReference type="PROSITE" id="PS51847"/>
    </source>
</evidence>
<keyword evidence="20" id="KW-1185">Reference proteome</keyword>
<keyword evidence="10" id="KW-0106">Calcium</keyword>
<dbReference type="InParanoid" id="A0A3Q1IDB0"/>
<evidence type="ECO:0000256" key="6">
    <source>
        <dbReference type="ARBA" id="ARBA00022692"/>
    </source>
</evidence>
<keyword evidence="9" id="KW-0256">Endoplasmic reticulum</keyword>
<dbReference type="Proteomes" id="UP000265040">
    <property type="component" value="Chromosome 21"/>
</dbReference>
<dbReference type="InterPro" id="IPR037749">
    <property type="entry name" value="Ext_Synaptotagmin_C2B"/>
</dbReference>
<evidence type="ECO:0000256" key="7">
    <source>
        <dbReference type="ARBA" id="ARBA00022723"/>
    </source>
</evidence>
<comment type="subcellular location">
    <subcellularLocation>
        <location evidence="1">Cell membrane</location>
        <topology evidence="1">Peripheral membrane protein</topology>
    </subcellularLocation>
    <subcellularLocation>
        <location evidence="2">Endoplasmic reticulum membrane</location>
        <topology evidence="2">Multi-pass membrane protein</topology>
    </subcellularLocation>
</comment>
<reference evidence="19" key="2">
    <citation type="submission" date="2025-08" db="UniProtKB">
        <authorList>
            <consortium name="Ensembl"/>
        </authorList>
    </citation>
    <scope>IDENTIFICATION</scope>
</reference>
<dbReference type="SUPFAM" id="SSF49562">
    <property type="entry name" value="C2 domain (Calcium/lipid-binding domain, CaLB)"/>
    <property type="match status" value="3"/>
</dbReference>
<evidence type="ECO:0000256" key="10">
    <source>
        <dbReference type="ARBA" id="ARBA00022837"/>
    </source>
</evidence>
<dbReference type="FunFam" id="2.60.40.150:FF:000114">
    <property type="entry name" value="Extended synaptotagmin 3"/>
    <property type="match status" value="1"/>
</dbReference>
<dbReference type="InterPro" id="IPR039010">
    <property type="entry name" value="Synaptotagmin_SMP"/>
</dbReference>
<dbReference type="Ensembl" id="ENSATET00000015701.3">
    <property type="protein sequence ID" value="ENSATEP00000015458.1"/>
    <property type="gene ID" value="ENSATEG00000010751.3"/>
</dbReference>
<dbReference type="GO" id="GO:0061817">
    <property type="term" value="P:endoplasmic reticulum-plasma membrane tethering"/>
    <property type="evidence" value="ECO:0007669"/>
    <property type="project" value="InterPro"/>
</dbReference>
<dbReference type="Pfam" id="PF17047">
    <property type="entry name" value="SMP_LBD"/>
    <property type="match status" value="1"/>
</dbReference>
<protein>
    <recommendedName>
        <fullName evidence="15">Extended synaptotagmin-3</fullName>
    </recommendedName>
</protein>
<feature type="compositionally biased region" description="Polar residues" evidence="16">
    <location>
        <begin position="644"/>
        <end position="655"/>
    </location>
</feature>
<evidence type="ECO:0000256" key="13">
    <source>
        <dbReference type="ARBA" id="ARBA00023121"/>
    </source>
</evidence>
<dbReference type="InterPro" id="IPR031468">
    <property type="entry name" value="SMP_LBD"/>
</dbReference>
<keyword evidence="11" id="KW-1133">Transmembrane helix</keyword>
<dbReference type="GeneID" id="113173269"/>
<feature type="region of interest" description="Disordered" evidence="16">
    <location>
        <begin position="604"/>
        <end position="672"/>
    </location>
</feature>
<keyword evidence="5" id="KW-1003">Cell membrane</keyword>
<dbReference type="RefSeq" id="XP_026232459.1">
    <property type="nucleotide sequence ID" value="XM_026376674.1"/>
</dbReference>
<name>A0A3Q1IDB0_ANATE</name>
<dbReference type="GO" id="GO:0006869">
    <property type="term" value="P:lipid transport"/>
    <property type="evidence" value="ECO:0007669"/>
    <property type="project" value="UniProtKB-KW"/>
</dbReference>
<evidence type="ECO:0000256" key="3">
    <source>
        <dbReference type="ARBA" id="ARBA00005867"/>
    </source>
</evidence>
<evidence type="ECO:0000256" key="14">
    <source>
        <dbReference type="ARBA" id="ARBA00023136"/>
    </source>
</evidence>
<evidence type="ECO:0000256" key="15">
    <source>
        <dbReference type="ARBA" id="ARBA00069840"/>
    </source>
</evidence>
<feature type="domain" description="SMP-LTD" evidence="18">
    <location>
        <begin position="123"/>
        <end position="301"/>
    </location>
</feature>
<dbReference type="InterPro" id="IPR000008">
    <property type="entry name" value="C2_dom"/>
</dbReference>
<dbReference type="PANTHER" id="PTHR45761">
    <property type="entry name" value="EXTENDED SYNAPTOTAGMIN-LIKE PROTEIN 2, ISOFORM C"/>
    <property type="match status" value="1"/>
</dbReference>
<reference evidence="19" key="1">
    <citation type="submission" date="2021-04" db="EMBL/GenBank/DDBJ databases">
        <authorList>
            <consortium name="Wellcome Sanger Institute Data Sharing"/>
        </authorList>
    </citation>
    <scope>NUCLEOTIDE SEQUENCE [LARGE SCALE GENOMIC DNA]</scope>
</reference>
<dbReference type="AlphaFoldDB" id="A0A3Q1IDB0"/>
<dbReference type="FunFam" id="2.60.40.150:FF:000025">
    <property type="entry name" value="Extended synaptotagmin 2"/>
    <property type="match status" value="1"/>
</dbReference>
<feature type="domain" description="C2" evidence="17">
    <location>
        <begin position="298"/>
        <end position="420"/>
    </location>
</feature>
<reference evidence="19" key="3">
    <citation type="submission" date="2025-09" db="UniProtKB">
        <authorList>
            <consortium name="Ensembl"/>
        </authorList>
    </citation>
    <scope>IDENTIFICATION</scope>
</reference>
<keyword evidence="4" id="KW-0813">Transport</keyword>
<evidence type="ECO:0000256" key="5">
    <source>
        <dbReference type="ARBA" id="ARBA00022475"/>
    </source>
</evidence>
<evidence type="ECO:0000313" key="20">
    <source>
        <dbReference type="Proteomes" id="UP000265040"/>
    </source>
</evidence>
<evidence type="ECO:0000256" key="11">
    <source>
        <dbReference type="ARBA" id="ARBA00022989"/>
    </source>
</evidence>
<dbReference type="STRING" id="64144.ENSATEP00000015458"/>
<dbReference type="GeneTree" id="ENSGT00940000165191"/>
<dbReference type="OMA" id="WANKVIS"/>
<evidence type="ECO:0000256" key="2">
    <source>
        <dbReference type="ARBA" id="ARBA00004477"/>
    </source>
</evidence>
<dbReference type="GO" id="GO:0005544">
    <property type="term" value="F:calcium-dependent phospholipid binding"/>
    <property type="evidence" value="ECO:0007669"/>
    <property type="project" value="TreeGrafter"/>
</dbReference>
<keyword evidence="12" id="KW-0445">Lipid transport</keyword>
<evidence type="ECO:0000256" key="8">
    <source>
        <dbReference type="ARBA" id="ARBA00022737"/>
    </source>
</evidence>
<evidence type="ECO:0000256" key="9">
    <source>
        <dbReference type="ARBA" id="ARBA00022824"/>
    </source>
</evidence>
<dbReference type="FunCoup" id="A0A3Q1IDB0">
    <property type="interactions" value="1032"/>
</dbReference>
<keyword evidence="6" id="KW-0812">Transmembrane</keyword>
<evidence type="ECO:0000256" key="12">
    <source>
        <dbReference type="ARBA" id="ARBA00023055"/>
    </source>
</evidence>
<keyword evidence="8" id="KW-0677">Repeat</keyword>
<sequence>MATAEPVLPSGPTDGAGPGENLSIHGSTERLNSSAVNRILMEFLIYIGRAFLVFYPVYLTGYLGLSISWVLLCMMMITWWKKNRKWKDTRIGTAIDFVDNETHVINKELKNTLQMASWVQFSEVEKVDWLNKVLEQAWPFFGMYMDKLLREKIQPTVRLSNAALRMFTFTKIHFGRVPLKITGMKAYTHEVDQKEVILDLNISYIGDVDIQATVKPPITAGIKELKLSGMLRVILEPLISQAPLVGGVTLFFIRRPTLKINWTGATNILDSPAFGSLSEETIVDIIASLMVLPNRMCVPLIDQVKVDEMRFPLPRGVVRVHLLEARDLLAKDTYMMGLVKGKSDPYAKLRVGNRHFKSKTIKQNLNPIWNEVYEFVVHEAPGQELEMELYDEDTDKDDFLGKYNLDFGEVKKEKDMDQWFRLEGVDKGEVHLKLQWLSLKSDSSLLKESDNGLACAMLAVYLDNASNLPKHSEITDIQKHGKHVKETRLTKKTQFPNSFVEFSVDKDVQKSKVVFASKDPVWEEGFTFFVHSVKVQQLIVQVKEHEKKTQLGVLNLPLSRLLNTSNMTVDQRFPLECSGANSQIKLKATLRILNVEKLQPKIIPNPAKQVQQQKPQTNQASNNSVPTSSPVVTVSSPPPSTNNISATQAPLQASSPIHAGDSQDGSNVDYSSHRRGSFLASETYRSAPSISTMRRYDSHSLLSENSIASSRFDISDGALYPEAIRNHQGSFGEIHLTVRYANLRHKLIVLVNSCRNLFPCSENGTDSYVRLYLLPDQTWRHRKRTHVKKKTVNPVFNDKFEFQVTLEEAQTRKLDVAVKNNKMFHTRERKDIGMVMLDLSQMNLSIGVTEWFELTLPGLKRSI</sequence>
<keyword evidence="14" id="KW-0472">Membrane</keyword>
<dbReference type="PRINTS" id="PR00360">
    <property type="entry name" value="C2DOMAIN"/>
</dbReference>
<feature type="domain" description="C2" evidence="17">
    <location>
        <begin position="730"/>
        <end position="852"/>
    </location>
</feature>
<evidence type="ECO:0000313" key="19">
    <source>
        <dbReference type="Ensembl" id="ENSATEP00000015458.1"/>
    </source>
</evidence>
<dbReference type="GO" id="GO:0005886">
    <property type="term" value="C:plasma membrane"/>
    <property type="evidence" value="ECO:0007669"/>
    <property type="project" value="UniProtKB-SubCell"/>
</dbReference>
<keyword evidence="13" id="KW-0446">Lipid-binding</keyword>
<evidence type="ECO:0000256" key="16">
    <source>
        <dbReference type="SAM" id="MobiDB-lite"/>
    </source>
</evidence>
<proteinExistence type="inferred from homology"/>
<dbReference type="FunFam" id="2.60.40.150:FF:000093">
    <property type="entry name" value="Extended synaptotagmin 3"/>
    <property type="match status" value="1"/>
</dbReference>
<dbReference type="GO" id="GO:0031210">
    <property type="term" value="F:phosphatidylcholine binding"/>
    <property type="evidence" value="ECO:0007669"/>
    <property type="project" value="TreeGrafter"/>
</dbReference>
<dbReference type="PROSITE" id="PS51847">
    <property type="entry name" value="SMP"/>
    <property type="match status" value="1"/>
</dbReference>
<dbReference type="InterPro" id="IPR037752">
    <property type="entry name" value="C2C_KIAA1228"/>
</dbReference>
<evidence type="ECO:0000256" key="1">
    <source>
        <dbReference type="ARBA" id="ARBA00004202"/>
    </source>
</evidence>
<dbReference type="GO" id="GO:0005789">
    <property type="term" value="C:endoplasmic reticulum membrane"/>
    <property type="evidence" value="ECO:0007669"/>
    <property type="project" value="UniProtKB-SubCell"/>
</dbReference>
<feature type="region of interest" description="Disordered" evidence="16">
    <location>
        <begin position="1"/>
        <end position="22"/>
    </location>
</feature>
<dbReference type="CDD" id="cd04050">
    <property type="entry name" value="C2B_Synaptotagmin-like"/>
    <property type="match status" value="1"/>
</dbReference>
<dbReference type="Pfam" id="PF00168">
    <property type="entry name" value="C2"/>
    <property type="match status" value="3"/>
</dbReference>
<keyword evidence="7" id="KW-0479">Metal-binding</keyword>